<organism evidence="2 3">
    <name type="scientific">Aliidiomarina haloalkalitolerans</name>
    <dbReference type="NCBI Taxonomy" id="859059"/>
    <lineage>
        <taxon>Bacteria</taxon>
        <taxon>Pseudomonadati</taxon>
        <taxon>Pseudomonadota</taxon>
        <taxon>Gammaproteobacteria</taxon>
        <taxon>Alteromonadales</taxon>
        <taxon>Idiomarinaceae</taxon>
        <taxon>Aliidiomarina</taxon>
    </lineage>
</organism>
<dbReference type="EMBL" id="PIPI01000001">
    <property type="protein sequence ID" value="RUO21756.1"/>
    <property type="molecule type" value="Genomic_DNA"/>
</dbReference>
<reference evidence="2 3" key="1">
    <citation type="journal article" date="2011" name="Front. Microbiol.">
        <title>Genomic signatures of strain selection and enhancement in Bacillus atrophaeus var. globigii, a historical biowarfare simulant.</title>
        <authorList>
            <person name="Gibbons H.S."/>
            <person name="Broomall S.M."/>
            <person name="McNew L.A."/>
            <person name="Daligault H."/>
            <person name="Chapman C."/>
            <person name="Bruce D."/>
            <person name="Karavis M."/>
            <person name="Krepps M."/>
            <person name="McGregor P.A."/>
            <person name="Hong C."/>
            <person name="Park K.H."/>
            <person name="Akmal A."/>
            <person name="Feldman A."/>
            <person name="Lin J.S."/>
            <person name="Chang W.E."/>
            <person name="Higgs B.W."/>
            <person name="Demirev P."/>
            <person name="Lindquist J."/>
            <person name="Liem A."/>
            <person name="Fochler E."/>
            <person name="Read T.D."/>
            <person name="Tapia R."/>
            <person name="Johnson S."/>
            <person name="Bishop-Lilly K.A."/>
            <person name="Detter C."/>
            <person name="Han C."/>
            <person name="Sozhamannan S."/>
            <person name="Rosenzweig C.N."/>
            <person name="Skowronski E.W."/>
        </authorList>
    </citation>
    <scope>NUCLEOTIDE SEQUENCE [LARGE SCALE GENOMIC DNA]</scope>
    <source>
        <strain evidence="2 3">AK5</strain>
    </source>
</reference>
<feature type="domain" description="DUF1722" evidence="1">
    <location>
        <begin position="190"/>
        <end position="305"/>
    </location>
</feature>
<comment type="caution">
    <text evidence="2">The sequence shown here is derived from an EMBL/GenBank/DDBJ whole genome shotgun (WGS) entry which is preliminary data.</text>
</comment>
<evidence type="ECO:0000313" key="2">
    <source>
        <dbReference type="EMBL" id="RUO21756.1"/>
    </source>
</evidence>
<name>A0A432VYL1_9GAMM</name>
<dbReference type="PIRSF" id="PIRSF037004">
    <property type="entry name" value="UCP037004"/>
    <property type="match status" value="1"/>
</dbReference>
<dbReference type="OrthoDB" id="495783at2"/>
<dbReference type="InterPro" id="IPR013560">
    <property type="entry name" value="DUF1722"/>
</dbReference>
<dbReference type="Pfam" id="PF04463">
    <property type="entry name" value="2-thiour_desulf"/>
    <property type="match status" value="1"/>
</dbReference>
<dbReference type="RefSeq" id="WP_126790879.1">
    <property type="nucleotide sequence ID" value="NZ_PIPI01000001.1"/>
</dbReference>
<protein>
    <recommendedName>
        <fullName evidence="1">DUF1722 domain-containing protein</fullName>
    </recommendedName>
</protein>
<gene>
    <name evidence="2" type="ORF">CWE06_02595</name>
</gene>
<sequence>MSQAPVYVGISACLVGKKVRYDGGHKANDFCQHQLAKHVEYLPLCPEVGIGMSVPRPTIRLVGTPEDTRAVVQKTGEDVTDKLANFATVRTSQLDQLSGYILCAKSPSCGMERVRLYNEESNANRKEGMGIFAAKLRVLYPALPMEEDGRLNDAALRENFVLRMYVYYEWKNLPQPLTKKDLYRFHARHKLLLLAHNQGVYRALGKELAQQDLLSDEFLTNYIFRLMRALSKPASRRDHTNVLQHVQGYFRKHIDSKQRTALAQLVLDYRRGTEPLAAPLTMMRHYLHMFPDLYLQEQSYFQPYPDDLKLRYGL</sequence>
<dbReference type="PANTHER" id="PTHR30087:SF0">
    <property type="entry name" value="INNER MEMBRANE PROTEIN"/>
    <property type="match status" value="1"/>
</dbReference>
<accession>A0A432VYL1</accession>
<dbReference type="Proteomes" id="UP000288212">
    <property type="component" value="Unassembled WGS sequence"/>
</dbReference>
<evidence type="ECO:0000313" key="3">
    <source>
        <dbReference type="Proteomes" id="UP000288212"/>
    </source>
</evidence>
<keyword evidence="3" id="KW-1185">Reference proteome</keyword>
<proteinExistence type="predicted"/>
<dbReference type="PANTHER" id="PTHR30087">
    <property type="entry name" value="INNER MEMBRANE PROTEIN"/>
    <property type="match status" value="1"/>
</dbReference>
<dbReference type="InterPro" id="IPR017087">
    <property type="entry name" value="UCP037004"/>
</dbReference>
<dbReference type="InterPro" id="IPR007553">
    <property type="entry name" value="2-thiour_desulf"/>
</dbReference>
<evidence type="ECO:0000259" key="1">
    <source>
        <dbReference type="Pfam" id="PF08349"/>
    </source>
</evidence>
<dbReference type="AlphaFoldDB" id="A0A432VYL1"/>
<dbReference type="Pfam" id="PF08349">
    <property type="entry name" value="DUF1722"/>
    <property type="match status" value="1"/>
</dbReference>